<keyword evidence="2" id="KW-0813">Transport</keyword>
<evidence type="ECO:0000313" key="8">
    <source>
        <dbReference type="Proteomes" id="UP000807825"/>
    </source>
</evidence>
<reference evidence="7" key="1">
    <citation type="submission" date="2020-07" db="EMBL/GenBank/DDBJ databases">
        <title>Huge and variable diversity of episymbiotic CPR bacteria and DPANN archaea in groundwater ecosystems.</title>
        <authorList>
            <person name="He C.Y."/>
            <person name="Keren R."/>
            <person name="Whittaker M."/>
            <person name="Farag I.F."/>
            <person name="Doudna J."/>
            <person name="Cate J.H.D."/>
            <person name="Banfield J.F."/>
        </authorList>
    </citation>
    <scope>NUCLEOTIDE SEQUENCE</scope>
    <source>
        <strain evidence="7">NC_groundwater_1664_Pr3_B-0.1um_52_9</strain>
    </source>
</reference>
<dbReference type="EMBL" id="JACRDE010000132">
    <property type="protein sequence ID" value="MBI5248732.1"/>
    <property type="molecule type" value="Genomic_DNA"/>
</dbReference>
<gene>
    <name evidence="7" type="ORF">HY912_04490</name>
</gene>
<feature type="signal peptide" evidence="5">
    <location>
        <begin position="1"/>
        <end position="26"/>
    </location>
</feature>
<evidence type="ECO:0000259" key="6">
    <source>
        <dbReference type="Pfam" id="PF13458"/>
    </source>
</evidence>
<evidence type="ECO:0000256" key="5">
    <source>
        <dbReference type="SAM" id="SignalP"/>
    </source>
</evidence>
<dbReference type="Proteomes" id="UP000807825">
    <property type="component" value="Unassembled WGS sequence"/>
</dbReference>
<evidence type="ECO:0000256" key="2">
    <source>
        <dbReference type="ARBA" id="ARBA00022448"/>
    </source>
</evidence>
<dbReference type="PANTHER" id="PTHR30483">
    <property type="entry name" value="LEUCINE-SPECIFIC-BINDING PROTEIN"/>
    <property type="match status" value="1"/>
</dbReference>
<feature type="domain" description="Leucine-binding protein" evidence="6">
    <location>
        <begin position="31"/>
        <end position="387"/>
    </location>
</feature>
<dbReference type="PANTHER" id="PTHR30483:SF6">
    <property type="entry name" value="PERIPLASMIC BINDING PROTEIN OF ABC TRANSPORTER FOR NATURAL AMINO ACIDS"/>
    <property type="match status" value="1"/>
</dbReference>
<protein>
    <submittedName>
        <fullName evidence="7">ABC transporter substrate-binding protein</fullName>
    </submittedName>
</protein>
<dbReference type="PRINTS" id="PR00337">
    <property type="entry name" value="LEUILEVALBP"/>
</dbReference>
<feature type="chain" id="PRO_5039612667" evidence="5">
    <location>
        <begin position="27"/>
        <end position="413"/>
    </location>
</feature>
<dbReference type="Pfam" id="PF13458">
    <property type="entry name" value="Peripla_BP_6"/>
    <property type="match status" value="1"/>
</dbReference>
<dbReference type="Gene3D" id="3.40.50.2300">
    <property type="match status" value="2"/>
</dbReference>
<dbReference type="InterPro" id="IPR000709">
    <property type="entry name" value="Leu_Ile_Val-bd"/>
</dbReference>
<dbReference type="AlphaFoldDB" id="A0A9D6UZU8"/>
<dbReference type="SUPFAM" id="SSF53822">
    <property type="entry name" value="Periplasmic binding protein-like I"/>
    <property type="match status" value="1"/>
</dbReference>
<name>A0A9D6UZU8_9BACT</name>
<comment type="caution">
    <text evidence="7">The sequence shown here is derived from an EMBL/GenBank/DDBJ whole genome shotgun (WGS) entry which is preliminary data.</text>
</comment>
<proteinExistence type="inferred from homology"/>
<dbReference type="InterPro" id="IPR028081">
    <property type="entry name" value="Leu-bd"/>
</dbReference>
<organism evidence="7 8">
    <name type="scientific">Desulfomonile tiedjei</name>
    <dbReference type="NCBI Taxonomy" id="2358"/>
    <lineage>
        <taxon>Bacteria</taxon>
        <taxon>Pseudomonadati</taxon>
        <taxon>Thermodesulfobacteriota</taxon>
        <taxon>Desulfomonilia</taxon>
        <taxon>Desulfomonilales</taxon>
        <taxon>Desulfomonilaceae</taxon>
        <taxon>Desulfomonile</taxon>
    </lineage>
</organism>
<dbReference type="CDD" id="cd19989">
    <property type="entry name" value="PBP1_SBP-like"/>
    <property type="match status" value="1"/>
</dbReference>
<dbReference type="GO" id="GO:0006865">
    <property type="term" value="P:amino acid transport"/>
    <property type="evidence" value="ECO:0007669"/>
    <property type="project" value="UniProtKB-KW"/>
</dbReference>
<dbReference type="InterPro" id="IPR051010">
    <property type="entry name" value="BCAA_transport"/>
</dbReference>
<evidence type="ECO:0000256" key="1">
    <source>
        <dbReference type="ARBA" id="ARBA00010062"/>
    </source>
</evidence>
<evidence type="ECO:0000313" key="7">
    <source>
        <dbReference type="EMBL" id="MBI5248732.1"/>
    </source>
</evidence>
<accession>A0A9D6UZU8</accession>
<evidence type="ECO:0000256" key="4">
    <source>
        <dbReference type="ARBA" id="ARBA00022970"/>
    </source>
</evidence>
<keyword evidence="4" id="KW-0029">Amino-acid transport</keyword>
<comment type="similarity">
    <text evidence="1">Belongs to the leucine-binding protein family.</text>
</comment>
<dbReference type="InterPro" id="IPR028082">
    <property type="entry name" value="Peripla_BP_I"/>
</dbReference>
<dbReference type="PROSITE" id="PS51257">
    <property type="entry name" value="PROKAR_LIPOPROTEIN"/>
    <property type="match status" value="1"/>
</dbReference>
<sequence length="413" mass="45155">MKKRACVLCAAVFMACVIFLPQVVSGQANKPIKIGVIADKTGGLAAYGYSHEKVLKTAAKMTNEKGGINGRPVELYVEDTESKPSVGALKFRKLVETDGVDFVIDSNMSGVAVACAPIAKELKTPYFPSASATEISGEKGNRYVFQLCTSIREEAKGTAKWAVQSLGKKWVIVVVNYAWGWSNQEDFTKYITENGGQVLESIRVPLGTSDWLPYLKGKIPKEADAVYLAAFGSDFLSAIRDIHAVRPDIKKLGAVYALAAQDPAKLGPAVEGTYCITSYPTYLSGLDTPSNKQYRDIIGVDPEGREKGTGTRFVLAYNWAVWEAFFALKNSMEKVNWQDRKDTPKVIQALEGMELKESLEFPQGNAVIRAPDHLIQAGLYVEKVENGTISVVARIPAADVVYPPIVDHSKEQF</sequence>
<evidence type="ECO:0000256" key="3">
    <source>
        <dbReference type="ARBA" id="ARBA00022729"/>
    </source>
</evidence>
<keyword evidence="3 5" id="KW-0732">Signal</keyword>